<dbReference type="AlphaFoldDB" id="A0A6N6JJZ4"/>
<keyword evidence="1" id="KW-0560">Oxidoreductase</keyword>
<dbReference type="Proteomes" id="UP000436822">
    <property type="component" value="Unassembled WGS sequence"/>
</dbReference>
<dbReference type="Pfam" id="PF01494">
    <property type="entry name" value="FAD_binding_3"/>
    <property type="match status" value="1"/>
</dbReference>
<dbReference type="InterPro" id="IPR002938">
    <property type="entry name" value="FAD-bd"/>
</dbReference>
<dbReference type="GO" id="GO:0004497">
    <property type="term" value="F:monooxygenase activity"/>
    <property type="evidence" value="ECO:0007669"/>
    <property type="project" value="UniProtKB-KW"/>
</dbReference>
<dbReference type="PRINTS" id="PR00420">
    <property type="entry name" value="RNGMNOXGNASE"/>
</dbReference>
<dbReference type="Gene3D" id="3.50.50.60">
    <property type="entry name" value="FAD/NAD(P)-binding domain"/>
    <property type="match status" value="1"/>
</dbReference>
<evidence type="ECO:0000256" key="2">
    <source>
        <dbReference type="ARBA" id="ARBA00023033"/>
    </source>
</evidence>
<protein>
    <submittedName>
        <fullName evidence="4">Flavin-dependent oxidoreductase</fullName>
    </submittedName>
</protein>
<comment type="caution">
    <text evidence="4">The sequence shown here is derived from an EMBL/GenBank/DDBJ whole genome shotgun (WGS) entry which is preliminary data.</text>
</comment>
<dbReference type="InterPro" id="IPR050493">
    <property type="entry name" value="FAD-dep_Monooxygenase_BioMet"/>
</dbReference>
<dbReference type="NCBIfam" id="NF005720">
    <property type="entry name" value="PRK07538.1"/>
    <property type="match status" value="1"/>
</dbReference>
<dbReference type="GO" id="GO:0071949">
    <property type="term" value="F:FAD binding"/>
    <property type="evidence" value="ECO:0007669"/>
    <property type="project" value="InterPro"/>
</dbReference>
<dbReference type="PANTHER" id="PTHR13789:SF268">
    <property type="entry name" value="5-METHYLPHENAZINE-1-CARBOXYLATE 1-MONOOXYGENASE"/>
    <property type="match status" value="1"/>
</dbReference>
<gene>
    <name evidence="4" type="ORF">KIN_37000</name>
</gene>
<organism evidence="4 5">
    <name type="scientific">Litoreibacter roseus</name>
    <dbReference type="NCBI Taxonomy" id="2601869"/>
    <lineage>
        <taxon>Bacteria</taxon>
        <taxon>Pseudomonadati</taxon>
        <taxon>Pseudomonadota</taxon>
        <taxon>Alphaproteobacteria</taxon>
        <taxon>Rhodobacterales</taxon>
        <taxon>Roseobacteraceae</taxon>
        <taxon>Litoreibacter</taxon>
    </lineage>
</organism>
<dbReference type="EMBL" id="BLJE01000005">
    <property type="protein sequence ID" value="GFE66626.1"/>
    <property type="molecule type" value="Genomic_DNA"/>
</dbReference>
<sequence>MTVLIAGGGIGGLAFGLSLHQVGVPFRIFEAVEELRPLGVGINLQPHAVRELFELGLEDRLDEIGLRTKEVAYFSAHGREIWREPRGLDAGYRWPQFSIHRGLLHMALLDAVRTRCGTDVVQTGVAVSDWTNLPDGVEVALEDRKTGKSKGTTKGSVLIAADGINSTARAKLYPEEDGAVWGGTMMWRGVTDGPAFLSDCTVAMSGKKDVKFVCYPIARNTEGVRINWIADLTMPPDYDWRAQDWSREGARTDFAQHFKDWSFDWLDIPEIIETAENVWEYPMVDREPLSQWTHGNMTLLGDAAHAMYPIGSNGASQCILDARHLARALRDHGETQDALMAYEDVRRDSVNALVLANRGDGPDKILDEVAVRAPDGFGTIDEVMSAEELDSHARRYKAIAGMDIETLNASASILDDRAA</sequence>
<dbReference type="RefSeq" id="WP_159809834.1">
    <property type="nucleotide sequence ID" value="NZ_BLJE01000005.1"/>
</dbReference>
<dbReference type="OrthoDB" id="4230779at2"/>
<dbReference type="PANTHER" id="PTHR13789">
    <property type="entry name" value="MONOOXYGENASE"/>
    <property type="match status" value="1"/>
</dbReference>
<evidence type="ECO:0000259" key="3">
    <source>
        <dbReference type="Pfam" id="PF01494"/>
    </source>
</evidence>
<evidence type="ECO:0000313" key="4">
    <source>
        <dbReference type="EMBL" id="GFE66626.1"/>
    </source>
</evidence>
<dbReference type="InterPro" id="IPR036188">
    <property type="entry name" value="FAD/NAD-bd_sf"/>
</dbReference>
<reference evidence="4 5" key="1">
    <citation type="submission" date="2019-12" db="EMBL/GenBank/DDBJ databases">
        <title>Litoreibacter badius sp. nov., a novel bacteriochlorophyll a-containing bacterium in the genus Litoreibacter.</title>
        <authorList>
            <person name="Kanamuro M."/>
            <person name="Takabe Y."/>
            <person name="Mori K."/>
            <person name="Takaichi S."/>
            <person name="Hanada S."/>
        </authorList>
    </citation>
    <scope>NUCLEOTIDE SEQUENCE [LARGE SCALE GENOMIC DNA]</scope>
    <source>
        <strain evidence="4 5">K6</strain>
    </source>
</reference>
<accession>A0A6N6JJZ4</accession>
<evidence type="ECO:0000313" key="5">
    <source>
        <dbReference type="Proteomes" id="UP000436822"/>
    </source>
</evidence>
<feature type="domain" description="FAD-binding" evidence="3">
    <location>
        <begin position="2"/>
        <end position="354"/>
    </location>
</feature>
<proteinExistence type="predicted"/>
<dbReference type="SUPFAM" id="SSF51905">
    <property type="entry name" value="FAD/NAD(P)-binding domain"/>
    <property type="match status" value="1"/>
</dbReference>
<name>A0A6N6JJZ4_9RHOB</name>
<dbReference type="SUPFAM" id="SSF54373">
    <property type="entry name" value="FAD-linked reductases, C-terminal domain"/>
    <property type="match status" value="1"/>
</dbReference>
<keyword evidence="5" id="KW-1185">Reference proteome</keyword>
<evidence type="ECO:0000256" key="1">
    <source>
        <dbReference type="ARBA" id="ARBA00023002"/>
    </source>
</evidence>
<keyword evidence="2" id="KW-0503">Monooxygenase</keyword>
<dbReference type="Gene3D" id="3.30.9.30">
    <property type="match status" value="1"/>
</dbReference>